<gene>
    <name evidence="1" type="ORF">GCM10011348_07500</name>
</gene>
<accession>A0A918DP20</accession>
<name>A0A918DP20_9GAMM</name>
<dbReference type="EMBL" id="BMLT01000002">
    <property type="protein sequence ID" value="GGO77593.1"/>
    <property type="molecule type" value="Genomic_DNA"/>
</dbReference>
<protein>
    <recommendedName>
        <fullName evidence="3">Rap1a immunity protein domain-containing protein</fullName>
    </recommendedName>
</protein>
<organism evidence="1 2">
    <name type="scientific">Marinobacterium nitratireducens</name>
    <dbReference type="NCBI Taxonomy" id="518897"/>
    <lineage>
        <taxon>Bacteria</taxon>
        <taxon>Pseudomonadati</taxon>
        <taxon>Pseudomonadota</taxon>
        <taxon>Gammaproteobacteria</taxon>
        <taxon>Oceanospirillales</taxon>
        <taxon>Oceanospirillaceae</taxon>
        <taxon>Marinobacterium</taxon>
    </lineage>
</organism>
<evidence type="ECO:0000313" key="2">
    <source>
        <dbReference type="Proteomes" id="UP000599578"/>
    </source>
</evidence>
<dbReference type="RefSeq" id="WP_188858464.1">
    <property type="nucleotide sequence ID" value="NZ_BMLT01000002.1"/>
</dbReference>
<comment type="caution">
    <text evidence="1">The sequence shown here is derived from an EMBL/GenBank/DDBJ whole genome shotgun (WGS) entry which is preliminary data.</text>
</comment>
<dbReference type="AlphaFoldDB" id="A0A918DP20"/>
<keyword evidence="2" id="KW-1185">Reference proteome</keyword>
<dbReference type="Proteomes" id="UP000599578">
    <property type="component" value="Unassembled WGS sequence"/>
</dbReference>
<evidence type="ECO:0000313" key="1">
    <source>
        <dbReference type="EMBL" id="GGO77593.1"/>
    </source>
</evidence>
<proteinExistence type="predicted"/>
<reference evidence="1 2" key="1">
    <citation type="journal article" date="2014" name="Int. J. Syst. Evol. Microbiol.">
        <title>Complete genome sequence of Corynebacterium casei LMG S-19264T (=DSM 44701T), isolated from a smear-ripened cheese.</title>
        <authorList>
            <consortium name="US DOE Joint Genome Institute (JGI-PGF)"/>
            <person name="Walter F."/>
            <person name="Albersmeier A."/>
            <person name="Kalinowski J."/>
            <person name="Ruckert C."/>
        </authorList>
    </citation>
    <scope>NUCLEOTIDE SEQUENCE [LARGE SCALE GENOMIC DNA]</scope>
    <source>
        <strain evidence="1 2">CGMCC 1.7286</strain>
    </source>
</reference>
<sequence length="121" mass="13277">MKRTAAVTVLALGFGLTAEAREQPFSGNDPQFLIESCREVVEIFSRRDEQNMLAAVSTSLSEAMRAGYCIGVVQQYRSEGPGCRYGYSSKDWFTAARFLAELPVNADHSVSRMLRAASCNG</sequence>
<evidence type="ECO:0008006" key="3">
    <source>
        <dbReference type="Google" id="ProtNLM"/>
    </source>
</evidence>